<evidence type="ECO:0000256" key="17">
    <source>
        <dbReference type="PIRSR" id="PIRSR004682-4"/>
    </source>
</evidence>
<dbReference type="InterPro" id="IPR036412">
    <property type="entry name" value="HAD-like_sf"/>
</dbReference>
<dbReference type="InterPro" id="IPR023214">
    <property type="entry name" value="HAD_sf"/>
</dbReference>
<evidence type="ECO:0000256" key="6">
    <source>
        <dbReference type="ARBA" id="ARBA00022801"/>
    </source>
</evidence>
<evidence type="ECO:0000256" key="2">
    <source>
        <dbReference type="ARBA" id="ARBA00004496"/>
    </source>
</evidence>
<dbReference type="Gene3D" id="3.40.50.1000">
    <property type="entry name" value="HAD superfamily/HAD-like"/>
    <property type="match status" value="1"/>
</dbReference>
<dbReference type="CDD" id="cd07503">
    <property type="entry name" value="HAD_HisB-N"/>
    <property type="match status" value="1"/>
</dbReference>
<dbReference type="Proteomes" id="UP001286174">
    <property type="component" value="Unassembled WGS sequence"/>
</dbReference>
<dbReference type="Pfam" id="PF08645">
    <property type="entry name" value="PNK3P"/>
    <property type="match status" value="1"/>
</dbReference>
<dbReference type="PANTHER" id="PTHR42891:SF1">
    <property type="entry name" value="D-GLYCERO-BETA-D-MANNO-HEPTOSE-1,7-BISPHOSPHATE 7-PHOSPHATASE"/>
    <property type="match status" value="1"/>
</dbReference>
<feature type="site" description="Stabilizes the phosphoryl group" evidence="16">
    <location>
        <position position="108"/>
    </location>
</feature>
<proteinExistence type="inferred from homology"/>
<comment type="caution">
    <text evidence="18">The sequence shown here is derived from an EMBL/GenBank/DDBJ whole genome shotgun (WGS) entry which is preliminary data.</text>
</comment>
<dbReference type="NCBIfam" id="TIGR00213">
    <property type="entry name" value="GmhB_yaeD"/>
    <property type="match status" value="1"/>
</dbReference>
<comment type="catalytic activity">
    <reaction evidence="9">
        <text>D-glycero-alpha-D-manno-heptose 1,7-bisphosphate + H2O = D-glycero-alpha-D-manno-heptose 1-phosphate + phosphate</text>
        <dbReference type="Rhea" id="RHEA:28522"/>
        <dbReference type="ChEBI" id="CHEBI:15377"/>
        <dbReference type="ChEBI" id="CHEBI:43474"/>
        <dbReference type="ChEBI" id="CHEBI:60207"/>
        <dbReference type="ChEBI" id="CHEBI:61574"/>
        <dbReference type="EC" id="3.1.3.83"/>
    </reaction>
</comment>
<evidence type="ECO:0000256" key="11">
    <source>
        <dbReference type="ARBA" id="ARBA00060656"/>
    </source>
</evidence>
<evidence type="ECO:0000256" key="5">
    <source>
        <dbReference type="ARBA" id="ARBA00022723"/>
    </source>
</evidence>
<comment type="subunit">
    <text evidence="3">Monomer.</text>
</comment>
<dbReference type="PANTHER" id="PTHR42891">
    <property type="entry name" value="D-GLYCERO-BETA-D-MANNO-HEPTOSE-1,7-BISPHOSPHATE 7-PHOSPHATASE"/>
    <property type="match status" value="1"/>
</dbReference>
<evidence type="ECO:0000256" key="9">
    <source>
        <dbReference type="ARBA" id="ARBA00051130"/>
    </source>
</evidence>
<protein>
    <recommendedName>
        <fullName evidence="13">D,D-heptose 1,7-bisphosphate phosphatase</fullName>
        <ecNumber evidence="13">3.1.3.-</ecNumber>
    </recommendedName>
</protein>
<feature type="binding site" evidence="17">
    <location>
        <position position="133"/>
    </location>
    <ligand>
        <name>Mg(2+)</name>
        <dbReference type="ChEBI" id="CHEBI:18420"/>
    </ligand>
</feature>
<dbReference type="NCBIfam" id="TIGR01656">
    <property type="entry name" value="Histidinol-ppas"/>
    <property type="match status" value="1"/>
</dbReference>
<reference evidence="18 19" key="1">
    <citation type="submission" date="2022-03" db="EMBL/GenBank/DDBJ databases">
        <title>Novel taxa within the pig intestine.</title>
        <authorList>
            <person name="Wylensek D."/>
            <person name="Bishof K."/>
            <person name="Afrizal A."/>
            <person name="Clavel T."/>
        </authorList>
    </citation>
    <scope>NUCLEOTIDE SEQUENCE [LARGE SCALE GENOMIC DNA]</scope>
    <source>
        <strain evidence="18 19">CLA-KB-P133</strain>
    </source>
</reference>
<feature type="binding site" evidence="15">
    <location>
        <begin position="107"/>
        <end position="108"/>
    </location>
    <ligand>
        <name>substrate</name>
    </ligand>
</feature>
<feature type="binding site" evidence="17">
    <location>
        <position position="89"/>
    </location>
    <ligand>
        <name>Zn(2+)</name>
        <dbReference type="ChEBI" id="CHEBI:29105"/>
    </ligand>
</feature>
<keyword evidence="19" id="KW-1185">Reference proteome</keyword>
<feature type="active site" description="Nucleophile" evidence="14">
    <location>
        <position position="8"/>
    </location>
</feature>
<feature type="binding site" evidence="17">
    <location>
        <position position="8"/>
    </location>
    <ligand>
        <name>Mg(2+)</name>
        <dbReference type="ChEBI" id="CHEBI:18420"/>
    </ligand>
</feature>
<evidence type="ECO:0000256" key="12">
    <source>
        <dbReference type="ARBA" id="ARBA00061616"/>
    </source>
</evidence>
<dbReference type="InterPro" id="IPR013954">
    <property type="entry name" value="PNK3P"/>
</dbReference>
<dbReference type="FunFam" id="3.40.50.1000:FF:000037">
    <property type="entry name" value="D,D-heptose 1,7-bisphosphate phosphatase"/>
    <property type="match status" value="1"/>
</dbReference>
<comment type="cofactor">
    <cofactor evidence="1 17">
        <name>Mg(2+)</name>
        <dbReference type="ChEBI" id="CHEBI:18420"/>
    </cofactor>
</comment>
<comment type="pathway">
    <text evidence="11">Nucleotide-sugar biosynthesis; GDP-D-glycero-alpha-D-manno-heptose biosynthesis; GDP-D-glycero-alpha-D-manno-heptose from D-glycero-alpha-D-manno-heptose 7-phosphate: step 2/3.</text>
</comment>
<feature type="binding site" evidence="15">
    <location>
        <begin position="16"/>
        <end position="19"/>
    </location>
    <ligand>
        <name>substrate</name>
    </ligand>
</feature>
<dbReference type="GO" id="GO:0005975">
    <property type="term" value="P:carbohydrate metabolic process"/>
    <property type="evidence" value="ECO:0007669"/>
    <property type="project" value="InterPro"/>
</dbReference>
<feature type="binding site" evidence="17">
    <location>
        <position position="10"/>
    </location>
    <ligand>
        <name>Mg(2+)</name>
        <dbReference type="ChEBI" id="CHEBI:18420"/>
    </ligand>
</feature>
<keyword evidence="17" id="KW-0460">Magnesium</keyword>
<feature type="binding site" evidence="17">
    <location>
        <position position="91"/>
    </location>
    <ligand>
        <name>Zn(2+)</name>
        <dbReference type="ChEBI" id="CHEBI:29105"/>
    </ligand>
</feature>
<dbReference type="GO" id="GO:0005737">
    <property type="term" value="C:cytoplasm"/>
    <property type="evidence" value="ECO:0007669"/>
    <property type="project" value="UniProtKB-SubCell"/>
</dbReference>
<feature type="binding site" evidence="17">
    <location>
        <position position="106"/>
    </location>
    <ligand>
        <name>Zn(2+)</name>
        <dbReference type="ChEBI" id="CHEBI:29105"/>
    </ligand>
</feature>
<feature type="binding site" evidence="17">
    <location>
        <position position="104"/>
    </location>
    <ligand>
        <name>Zn(2+)</name>
        <dbReference type="ChEBI" id="CHEBI:29105"/>
    </ligand>
</feature>
<comment type="similarity">
    <text evidence="12 13">Belongs to the gmhB family.</text>
</comment>
<keyword evidence="4 13" id="KW-0963">Cytoplasm</keyword>
<dbReference type="InterPro" id="IPR004446">
    <property type="entry name" value="Heptose_bisP_phosphatase"/>
</dbReference>
<dbReference type="PIRSF" id="PIRSF004682">
    <property type="entry name" value="GmhB"/>
    <property type="match status" value="1"/>
</dbReference>
<gene>
    <name evidence="18" type="ORF">MOZ60_07510</name>
</gene>
<evidence type="ECO:0000256" key="13">
    <source>
        <dbReference type="PIRNR" id="PIRNR004682"/>
    </source>
</evidence>
<feature type="binding site" evidence="15">
    <location>
        <position position="134"/>
    </location>
    <ligand>
        <name>substrate</name>
    </ligand>
</feature>
<feature type="binding site" evidence="17">
    <location>
        <position position="134"/>
    </location>
    <ligand>
        <name>Mg(2+)</name>
        <dbReference type="ChEBI" id="CHEBI:18420"/>
    </ligand>
</feature>
<dbReference type="EC" id="3.1.3.-" evidence="13"/>
<name>A0AB35U794_9FIRM</name>
<evidence type="ECO:0000313" key="18">
    <source>
        <dbReference type="EMBL" id="MDX8419941.1"/>
    </source>
</evidence>
<keyword evidence="7 17" id="KW-0862">Zinc</keyword>
<evidence type="ECO:0000256" key="3">
    <source>
        <dbReference type="ARBA" id="ARBA00011245"/>
    </source>
</evidence>
<feature type="binding site" evidence="15">
    <location>
        <begin position="50"/>
        <end position="53"/>
    </location>
    <ligand>
        <name>substrate</name>
    </ligand>
</feature>
<dbReference type="EMBL" id="JALBUR010000017">
    <property type="protein sequence ID" value="MDX8419941.1"/>
    <property type="molecule type" value="Genomic_DNA"/>
</dbReference>
<dbReference type="AlphaFoldDB" id="A0AB35U794"/>
<dbReference type="SUPFAM" id="SSF56784">
    <property type="entry name" value="HAD-like"/>
    <property type="match status" value="1"/>
</dbReference>
<keyword evidence="8 13" id="KW-0119">Carbohydrate metabolism</keyword>
<feature type="site" description="Contributes to substrate recognition" evidence="16">
    <location>
        <position position="107"/>
    </location>
</feature>
<evidence type="ECO:0000256" key="15">
    <source>
        <dbReference type="PIRSR" id="PIRSR004682-2"/>
    </source>
</evidence>
<evidence type="ECO:0000256" key="16">
    <source>
        <dbReference type="PIRSR" id="PIRSR004682-3"/>
    </source>
</evidence>
<comment type="function">
    <text evidence="10">Converts the D-glycero-alpha-D-manno-heptose 1,7-bisphosphate intermediate into D-glycero-alpha-D-manno-heptose 1-phosphate by removing the phosphate group at the C-7 position.</text>
</comment>
<keyword evidence="6 13" id="KW-0378">Hydrolase</keyword>
<evidence type="ECO:0000313" key="19">
    <source>
        <dbReference type="Proteomes" id="UP001286174"/>
    </source>
</evidence>
<dbReference type="NCBIfam" id="TIGR01662">
    <property type="entry name" value="HAD-SF-IIIA"/>
    <property type="match status" value="1"/>
</dbReference>
<evidence type="ECO:0000256" key="7">
    <source>
        <dbReference type="ARBA" id="ARBA00022833"/>
    </source>
</evidence>
<comment type="subcellular location">
    <subcellularLocation>
        <location evidence="2 13">Cytoplasm</location>
    </subcellularLocation>
</comment>
<accession>A0AB35U794</accession>
<dbReference type="InterPro" id="IPR006549">
    <property type="entry name" value="HAD-SF_hydro_IIIA"/>
</dbReference>
<dbReference type="GO" id="GO:0046872">
    <property type="term" value="F:metal ion binding"/>
    <property type="evidence" value="ECO:0007669"/>
    <property type="project" value="UniProtKB-KW"/>
</dbReference>
<feature type="site" description="Stabilizes the phosphoryl group" evidence="16">
    <location>
        <position position="50"/>
    </location>
</feature>
<sequence>MNKAVFLDRDGTINIDKSYLYKIEDFEFIPGALDGMALLQQAGYKLLIVTNQSGIARGFYTEEQFQKLNKWMLQTLEERNIHIDHIYYCPHLPNAPIARYRKDCICRKPKLGMYFKAINDYQLDLDESFSIGDKLRDCSICEPTQCRGFLIGNSEDESIINKVKNGEIHNVDYASSLLEAAERIVRTLK</sequence>
<evidence type="ECO:0000256" key="8">
    <source>
        <dbReference type="ARBA" id="ARBA00023277"/>
    </source>
</evidence>
<evidence type="ECO:0000256" key="10">
    <source>
        <dbReference type="ARBA" id="ARBA00058363"/>
    </source>
</evidence>
<evidence type="ECO:0000256" key="4">
    <source>
        <dbReference type="ARBA" id="ARBA00022490"/>
    </source>
</evidence>
<dbReference type="RefSeq" id="WP_370596195.1">
    <property type="nucleotide sequence ID" value="NZ_JALBUR010000017.1"/>
</dbReference>
<dbReference type="InterPro" id="IPR006543">
    <property type="entry name" value="Histidinol-phos"/>
</dbReference>
<evidence type="ECO:0000256" key="14">
    <source>
        <dbReference type="PIRSR" id="PIRSR004682-1"/>
    </source>
</evidence>
<comment type="cofactor">
    <cofactor evidence="17">
        <name>Zn(2+)</name>
        <dbReference type="ChEBI" id="CHEBI:29105"/>
    </cofactor>
</comment>
<keyword evidence="5 17" id="KW-0479">Metal-binding</keyword>
<dbReference type="GO" id="GO:0016791">
    <property type="term" value="F:phosphatase activity"/>
    <property type="evidence" value="ECO:0007669"/>
    <property type="project" value="InterPro"/>
</dbReference>
<organism evidence="18 19">
    <name type="scientific">Grylomicrobium aquisgranensis</name>
    <dbReference type="NCBI Taxonomy" id="2926318"/>
    <lineage>
        <taxon>Bacteria</taxon>
        <taxon>Bacillati</taxon>
        <taxon>Bacillota</taxon>
        <taxon>Erysipelotrichia</taxon>
        <taxon>Erysipelotrichales</taxon>
        <taxon>Erysipelotrichaceae</taxon>
        <taxon>Grylomicrobium</taxon>
    </lineage>
</organism>
<feature type="binding site" evidence="15">
    <location>
        <begin position="8"/>
        <end position="10"/>
    </location>
    <ligand>
        <name>substrate</name>
    </ligand>
</feature>
<evidence type="ECO:0000256" key="1">
    <source>
        <dbReference type="ARBA" id="ARBA00001946"/>
    </source>
</evidence>
<feature type="active site" description="Proton donor" evidence="14">
    <location>
        <position position="10"/>
    </location>
</feature>